<dbReference type="Gene3D" id="1.10.10.140">
    <property type="entry name" value="Cytochrome c oxidase, subunit VIb"/>
    <property type="match status" value="1"/>
</dbReference>
<dbReference type="AlphaFoldDB" id="A0A6J3H7J2"/>
<dbReference type="GO" id="GO:0005739">
    <property type="term" value="C:mitochondrion"/>
    <property type="evidence" value="ECO:0007669"/>
    <property type="project" value="UniProtKB-SubCell"/>
</dbReference>
<evidence type="ECO:0000256" key="1">
    <source>
        <dbReference type="ARBA" id="ARBA00004173"/>
    </source>
</evidence>
<dbReference type="InterPro" id="IPR048280">
    <property type="entry name" value="COX6B-like"/>
</dbReference>
<sequence>MEEDIKTNLKNYKTAPFDSRFPNQNQSRSCWQNYLVFHLCKKAGTAKEGDVSVCECYWRVYKSLCPMSWVTAWDEHQVAGMFPGKV</sequence>
<evidence type="ECO:0000313" key="7">
    <source>
        <dbReference type="RefSeq" id="XP_032126171.1"/>
    </source>
</evidence>
<dbReference type="Pfam" id="PF02297">
    <property type="entry name" value="COX6B"/>
    <property type="match status" value="1"/>
</dbReference>
<name>A0A6J3H7J2_SAPAP</name>
<dbReference type="GO" id="GO:0045277">
    <property type="term" value="C:respiratory chain complex IV"/>
    <property type="evidence" value="ECO:0007669"/>
    <property type="project" value="InterPro"/>
</dbReference>
<dbReference type="GeneID" id="116544140"/>
<dbReference type="Proteomes" id="UP000504640">
    <property type="component" value="Unplaced"/>
</dbReference>
<organism evidence="6 7">
    <name type="scientific">Sapajus apella</name>
    <name type="common">Brown-capped capuchin</name>
    <name type="synonym">Cebus apella</name>
    <dbReference type="NCBI Taxonomy" id="9515"/>
    <lineage>
        <taxon>Eukaryota</taxon>
        <taxon>Metazoa</taxon>
        <taxon>Chordata</taxon>
        <taxon>Craniata</taxon>
        <taxon>Vertebrata</taxon>
        <taxon>Euteleostomi</taxon>
        <taxon>Mammalia</taxon>
        <taxon>Eutheria</taxon>
        <taxon>Euarchontoglires</taxon>
        <taxon>Primates</taxon>
        <taxon>Haplorrhini</taxon>
        <taxon>Platyrrhini</taxon>
        <taxon>Cebidae</taxon>
        <taxon>Cebinae</taxon>
        <taxon>Sapajus</taxon>
    </lineage>
</organism>
<dbReference type="CDD" id="cd00926">
    <property type="entry name" value="Cyt_c_Oxidase_VIb"/>
    <property type="match status" value="1"/>
</dbReference>
<gene>
    <name evidence="7" type="primary">LOC116544140</name>
</gene>
<reference evidence="7" key="1">
    <citation type="submission" date="2025-08" db="UniProtKB">
        <authorList>
            <consortium name="RefSeq"/>
        </authorList>
    </citation>
    <scope>IDENTIFICATION</scope>
    <source>
        <tissue evidence="7">Blood</tissue>
    </source>
</reference>
<keyword evidence="6" id="KW-1185">Reference proteome</keyword>
<dbReference type="PANTHER" id="PTHR11387">
    <property type="entry name" value="CYTOCHROME C OXIDASE SUBUNIT 6B"/>
    <property type="match status" value="1"/>
</dbReference>
<evidence type="ECO:0000256" key="5">
    <source>
        <dbReference type="ARBA" id="ARBA00042114"/>
    </source>
</evidence>
<evidence type="ECO:0000313" key="6">
    <source>
        <dbReference type="Proteomes" id="UP000504640"/>
    </source>
</evidence>
<proteinExistence type="predicted"/>
<evidence type="ECO:0000256" key="4">
    <source>
        <dbReference type="ARBA" id="ARBA00040060"/>
    </source>
</evidence>
<dbReference type="InterPro" id="IPR003213">
    <property type="entry name" value="Cyt_c_oxidase_su6B"/>
</dbReference>
<accession>A0A6J3H7J2</accession>
<evidence type="ECO:0000256" key="2">
    <source>
        <dbReference type="ARBA" id="ARBA00023128"/>
    </source>
</evidence>
<dbReference type="RefSeq" id="XP_032126171.1">
    <property type="nucleotide sequence ID" value="XM_032270280.1"/>
</dbReference>
<keyword evidence="3" id="KW-1015">Disulfide bond</keyword>
<comment type="subcellular location">
    <subcellularLocation>
        <location evidence="1">Mitochondrion</location>
    </subcellularLocation>
</comment>
<protein>
    <recommendedName>
        <fullName evidence="4">Cytochrome c oxidase subunit 6B1</fullName>
    </recommendedName>
    <alternativeName>
        <fullName evidence="5">Cytochrome c oxidase subunit VIb isoform 1</fullName>
    </alternativeName>
</protein>
<dbReference type="FunFam" id="1.10.10.140:FF:000001">
    <property type="entry name" value="Cytochrome c oxidase subunit 6B1"/>
    <property type="match status" value="1"/>
</dbReference>
<dbReference type="SUPFAM" id="SSF47694">
    <property type="entry name" value="Cytochrome c oxidase subunit h"/>
    <property type="match status" value="1"/>
</dbReference>
<evidence type="ECO:0000256" key="3">
    <source>
        <dbReference type="ARBA" id="ARBA00023157"/>
    </source>
</evidence>
<dbReference type="InterPro" id="IPR036549">
    <property type="entry name" value="CX6/COA6-like_sf"/>
</dbReference>
<keyword evidence="2" id="KW-0496">Mitochondrion</keyword>